<dbReference type="PANTHER" id="PTHR45766">
    <property type="entry name" value="DNA ANNEALING HELICASE AND ENDONUCLEASE ZRANB3 FAMILY MEMBER"/>
    <property type="match status" value="1"/>
</dbReference>
<accession>A0A386KM70</accession>
<evidence type="ECO:0000259" key="2">
    <source>
        <dbReference type="PROSITE" id="PS51194"/>
    </source>
</evidence>
<dbReference type="CDD" id="cd18793">
    <property type="entry name" value="SF2_C_SNF"/>
    <property type="match status" value="1"/>
</dbReference>
<dbReference type="PROSITE" id="PS51194">
    <property type="entry name" value="HELICASE_CTER"/>
    <property type="match status" value="1"/>
</dbReference>
<dbReference type="GO" id="GO:0005524">
    <property type="term" value="F:ATP binding"/>
    <property type="evidence" value="ECO:0007669"/>
    <property type="project" value="InterPro"/>
</dbReference>
<name>A0A386KM70_9CAUD</name>
<keyword evidence="1" id="KW-0378">Hydrolase</keyword>
<dbReference type="EMBL" id="MH816966">
    <property type="protein sequence ID" value="AYD85471.1"/>
    <property type="molecule type" value="Genomic_DNA"/>
</dbReference>
<dbReference type="Gene3D" id="3.40.50.300">
    <property type="entry name" value="P-loop containing nucleotide triphosphate hydrolases"/>
    <property type="match status" value="1"/>
</dbReference>
<dbReference type="KEGG" id="vg:55004083"/>
<dbReference type="InterPro" id="IPR001650">
    <property type="entry name" value="Helicase_C-like"/>
</dbReference>
<dbReference type="SMART" id="SM00490">
    <property type="entry name" value="HELICc"/>
    <property type="match status" value="1"/>
</dbReference>
<dbReference type="Gene3D" id="3.40.50.10810">
    <property type="entry name" value="Tandem AAA-ATPase domain"/>
    <property type="match status" value="1"/>
</dbReference>
<proteinExistence type="predicted"/>
<dbReference type="GO" id="GO:0031297">
    <property type="term" value="P:replication fork processing"/>
    <property type="evidence" value="ECO:0007669"/>
    <property type="project" value="TreeGrafter"/>
</dbReference>
<evidence type="ECO:0000313" key="3">
    <source>
        <dbReference type="EMBL" id="AYD85471.1"/>
    </source>
</evidence>
<dbReference type="GeneID" id="55004083"/>
<dbReference type="GO" id="GO:0004386">
    <property type="term" value="F:helicase activity"/>
    <property type="evidence" value="ECO:0007669"/>
    <property type="project" value="UniProtKB-KW"/>
</dbReference>
<reference evidence="3 4" key="1">
    <citation type="submission" date="2018-08" db="EMBL/GenBank/DDBJ databases">
        <title>Characterization and Complete Genome Sequence Analysis of a Lytic Bacteriophage FEC19 infecting Escherichia coli O157:H7.</title>
        <authorList>
            <person name="Fan C."/>
            <person name="Zhao C."/>
            <person name="Tie D."/>
            <person name="Sun Y."/>
        </authorList>
    </citation>
    <scope>NUCLEOTIDE SEQUENCE [LARGE SCALE GENOMIC DNA]</scope>
</reference>
<keyword evidence="3" id="KW-0347">Helicase</keyword>
<keyword evidence="4" id="KW-1185">Reference proteome</keyword>
<dbReference type="Pfam" id="PF00271">
    <property type="entry name" value="Helicase_C"/>
    <property type="match status" value="1"/>
</dbReference>
<sequence>MKTQGMRHQLLALDKAGRRKYFAYFMEQGLGKTWTALAEFEKHFTAGAFDAMVVIAPNGVHSNWIRREAPEHLSIKWIGHYWRGNDKMKTKKGKALWEKMFADHYPEGEVPARIFSFNIDTVNTPVGYQHIESVLKKYRCLMIIDESTRIKNNTAKRSIKVVELGRLAKARRILSGTPLPRSPADIYMQYHFLEAGLLGTKSFRAFNSEFTVLLEAHDPEMQAILKKIGGNGYGIPQVPRKDQFGRPMYKNLDKLIRLMEPHYFRATKAEYLPDLPEKVYKFIDFELSPKQRDVYDELKNEYNYLMEYKGEEENVKFEMIASRTKMKQVTSGFVKVYDEMVYMEDNPRFTAFKDYVEGVLEDDPERKFIVWAIFKEEMNQIKDWLESEGVVTGVYNGETSKEQREFLIDDFQKNTVENGGTQVLVCHAAAAGIGITLTAADLAIYYSCNYDNELRKQSEDRNHRIGTKSSVLYVDFIGVDTIDEEIQRSLSMKSMLADHILDGKKMN</sequence>
<protein>
    <submittedName>
        <fullName evidence="3">DNA helicase</fullName>
    </submittedName>
</protein>
<dbReference type="Proteomes" id="UP000268320">
    <property type="component" value="Genome"/>
</dbReference>
<evidence type="ECO:0000313" key="4">
    <source>
        <dbReference type="Proteomes" id="UP000268320"/>
    </source>
</evidence>
<dbReference type="GO" id="GO:0006281">
    <property type="term" value="P:DNA repair"/>
    <property type="evidence" value="ECO:0007669"/>
    <property type="project" value="TreeGrafter"/>
</dbReference>
<feature type="domain" description="Helicase C-terminal" evidence="2">
    <location>
        <begin position="351"/>
        <end position="507"/>
    </location>
</feature>
<dbReference type="InterPro" id="IPR000330">
    <property type="entry name" value="SNF2_N"/>
</dbReference>
<dbReference type="PANTHER" id="PTHR45766:SF6">
    <property type="entry name" value="SWI_SNF-RELATED MATRIX-ASSOCIATED ACTIN-DEPENDENT REGULATOR OF CHROMATIN SUBFAMILY A-LIKE PROTEIN 1"/>
    <property type="match status" value="1"/>
</dbReference>
<dbReference type="Pfam" id="PF00176">
    <property type="entry name" value="SNF2-rel_dom"/>
    <property type="match status" value="1"/>
</dbReference>
<keyword evidence="3" id="KW-0067">ATP-binding</keyword>
<organism evidence="3 4">
    <name type="scientific">Escherichia phage FEC19</name>
    <dbReference type="NCBI Taxonomy" id="2315486"/>
    <lineage>
        <taxon>Viruses</taxon>
        <taxon>Duplodnaviria</taxon>
        <taxon>Heunggongvirae</taxon>
        <taxon>Uroviricota</taxon>
        <taxon>Caudoviricetes</taxon>
        <taxon>Lindbergviridae</taxon>
        <taxon>Wifcevirus</taxon>
        <taxon>Wifcevirus FEC19</taxon>
    </lineage>
</organism>
<dbReference type="InterPro" id="IPR027417">
    <property type="entry name" value="P-loop_NTPase"/>
</dbReference>
<dbReference type="GO" id="GO:0016787">
    <property type="term" value="F:hydrolase activity"/>
    <property type="evidence" value="ECO:0007669"/>
    <property type="project" value="UniProtKB-KW"/>
</dbReference>
<dbReference type="InterPro" id="IPR038718">
    <property type="entry name" value="SNF2-like_sf"/>
</dbReference>
<dbReference type="InterPro" id="IPR049730">
    <property type="entry name" value="SNF2/RAD54-like_C"/>
</dbReference>
<dbReference type="SUPFAM" id="SSF52540">
    <property type="entry name" value="P-loop containing nucleoside triphosphate hydrolases"/>
    <property type="match status" value="2"/>
</dbReference>
<keyword evidence="3" id="KW-0547">Nucleotide-binding</keyword>
<evidence type="ECO:0000256" key="1">
    <source>
        <dbReference type="ARBA" id="ARBA00022801"/>
    </source>
</evidence>
<dbReference type="RefSeq" id="YP_009813008.1">
    <property type="nucleotide sequence ID" value="NC_048073.1"/>
</dbReference>